<dbReference type="AlphaFoldDB" id="A0AAE8SVU9"/>
<accession>A0AAE8SVU9</accession>
<dbReference type="Pfam" id="PF11927">
    <property type="entry name" value="HODM_asu-like"/>
    <property type="match status" value="1"/>
</dbReference>
<organism evidence="2 3">
    <name type="scientific">Cephalotrichum gorgonifer</name>
    <dbReference type="NCBI Taxonomy" id="2041049"/>
    <lineage>
        <taxon>Eukaryota</taxon>
        <taxon>Fungi</taxon>
        <taxon>Dikarya</taxon>
        <taxon>Ascomycota</taxon>
        <taxon>Pezizomycotina</taxon>
        <taxon>Sordariomycetes</taxon>
        <taxon>Hypocreomycetidae</taxon>
        <taxon>Microascales</taxon>
        <taxon>Microascaceae</taxon>
        <taxon>Cephalotrichum</taxon>
    </lineage>
</organism>
<evidence type="ECO:0000256" key="1">
    <source>
        <dbReference type="SAM" id="MobiDB-lite"/>
    </source>
</evidence>
<dbReference type="EMBL" id="ONZQ02000007">
    <property type="protein sequence ID" value="SPO03151.1"/>
    <property type="molecule type" value="Genomic_DNA"/>
</dbReference>
<proteinExistence type="predicted"/>
<evidence type="ECO:0000313" key="2">
    <source>
        <dbReference type="EMBL" id="SPO03151.1"/>
    </source>
</evidence>
<gene>
    <name evidence="2" type="ORF">DNG_05833</name>
</gene>
<protein>
    <recommendedName>
        <fullName evidence="4">Alpha-1,2-mannosyltransferase</fullName>
    </recommendedName>
</protein>
<reference evidence="2" key="1">
    <citation type="submission" date="2018-03" db="EMBL/GenBank/DDBJ databases">
        <authorList>
            <person name="Guldener U."/>
        </authorList>
    </citation>
    <scope>NUCLEOTIDE SEQUENCE</scope>
</reference>
<dbReference type="Proteomes" id="UP001187682">
    <property type="component" value="Unassembled WGS sequence"/>
</dbReference>
<feature type="compositionally biased region" description="Basic and acidic residues" evidence="1">
    <location>
        <begin position="37"/>
        <end position="53"/>
    </location>
</feature>
<dbReference type="InterPro" id="IPR021848">
    <property type="entry name" value="HODM_asu-like"/>
</dbReference>
<feature type="compositionally biased region" description="Pro residues" evidence="1">
    <location>
        <begin position="63"/>
        <end position="72"/>
    </location>
</feature>
<sequence>MDPETFKILAQYALPSAAIIAIVTYYLRARASRYEVKPSSDRGKVEKSDEKSRTPGTWNPSTFKPPTPPPYPDWSIEATKPLPYRAFRYGPKYNITMGLRTASFDSWIELDRDFPKFHADKASRIPSRGEKAVRTHPSAFPAAIELLEELSTYLPARYPNMFNRTPVGIDNIWSGESFNIVKRPLDEDPMAMCARLVQDDLALMVEGADGQYYLLAGAILLSGFWRLSDKFGMPLSEIHTSGHVPHFKSKLESSMMKFFSRLKCETMYCRNNYFIQVDDSLAWSSSIGDEDDPKASWSTAEKDKAISHHWFRSERQSLRRLPKTGAICFTIRTYFHPIVDIAREDYVPGRLASAIRSWDGEVARYKGREKYEKVLLEYLDNQHQGQLDRGLVVGAEENIRSFPW</sequence>
<name>A0AAE8SVU9_9PEZI</name>
<keyword evidence="3" id="KW-1185">Reference proteome</keyword>
<feature type="region of interest" description="Disordered" evidence="1">
    <location>
        <begin position="37"/>
        <end position="74"/>
    </location>
</feature>
<evidence type="ECO:0000313" key="3">
    <source>
        <dbReference type="Proteomes" id="UP001187682"/>
    </source>
</evidence>
<evidence type="ECO:0008006" key="4">
    <source>
        <dbReference type="Google" id="ProtNLM"/>
    </source>
</evidence>
<comment type="caution">
    <text evidence="2">The sequence shown here is derived from an EMBL/GenBank/DDBJ whole genome shotgun (WGS) entry which is preliminary data.</text>
</comment>